<dbReference type="VEuPathDB" id="FungiDB:TAPDE_002057"/>
<comment type="caution">
    <text evidence="1">The sequence shown here is derived from an EMBL/GenBank/DDBJ whole genome shotgun (WGS) entry which is preliminary data.</text>
</comment>
<sequence length="888" mass="98202">MSVIYLSQELEKLKSVAAEKQSLFLFNVLSTQYQNLALLDATLIIAQSSTLLEGLIIALRSPGLNRAHRNLLGRCFVTTFRRIDRGPFETTTKILALLQREKDEKYKWNAIVVLGIIFENIGDQIVSLVPELVNVLGRLTKSSAGGPGIRAAAFNAIGAALSKTAKLDDASYRDVLKYLKNCLPDKSAVVYTAAYDCLNELIICGSNHNEESLQNMILKNVEQITFKTVRSAASRCLASFYLKVLLTSHTDEESEASHVELMYRNLSTLYNKTLYRQVRSIVAVTYQEILYRMGAAWITQYHEQTMISVLNDLQLTVPQTDRHRMLMTRRHVKILLRQIGDALDQEAQVVAINRMLAHIRTAPSRHILVPCLMEITRLVRTLGSATPSDIEFDPIFFLMSHPVHSVQVATAMTMKTIVLNVPSLLSNMVTNVFTRLKDELSTFSDADGTARNLDCLGLAFSLAALTSAGVQRPLYISLDKTAQQILNLANDTLKASSKSTLHTASVQVQVAWTLVGALQSLGPTFIRSHLSQLLLLWKNALPKPLAKETQSSGDKLFLFHVRETALSSIYAFLKHCRPLCTSDVIKRLSTMISNSLAFLQATHVAPPSPVEPKLFNHGPAELEAKLRCRVLACLLEVERMGGTEIEESGVTALAAFADPKIHITSSLGYTSIWDVCDNFAFGISPYCKVPQNIDDMLEVPVFDGIEHDYMHLFVEEHEQEETPPAENCVAEHGIHLFAGLFHKQNAQVQESLLAQMATLLANAQAQRNPGRYTAVQINCLLAIKRTLTTEDIGTVPAKSMSGMTELIVEGLSSSDTYVRRLAAESFGRLATLGGSAMTTSQVNDLVDRIVKDRDPFVRSGCTTALGYIHKFLGGIAAVYHLKSILNVL</sequence>
<dbReference type="GO" id="GO:0042147">
    <property type="term" value="P:retrograde transport, endosome to Golgi"/>
    <property type="evidence" value="ECO:0007669"/>
    <property type="project" value="TreeGrafter"/>
</dbReference>
<gene>
    <name evidence="1" type="ORF">TAPDE_002057</name>
</gene>
<dbReference type="GO" id="GO:0006897">
    <property type="term" value="P:endocytosis"/>
    <property type="evidence" value="ECO:0007669"/>
    <property type="project" value="TreeGrafter"/>
</dbReference>
<dbReference type="Gene3D" id="1.25.10.10">
    <property type="entry name" value="Leucine-rich Repeat Variant"/>
    <property type="match status" value="2"/>
</dbReference>
<dbReference type="InterPro" id="IPR011989">
    <property type="entry name" value="ARM-like"/>
</dbReference>
<keyword evidence="2" id="KW-1185">Reference proteome</keyword>
<protein>
    <submittedName>
        <fullName evidence="1">HEAT repeat protein</fullName>
    </submittedName>
</protein>
<dbReference type="PANTHER" id="PTHR21663:SF0">
    <property type="entry name" value="HEAT REPEAT-CONTAINING PROTEIN 5B"/>
    <property type="match status" value="1"/>
</dbReference>
<evidence type="ECO:0000313" key="2">
    <source>
        <dbReference type="Proteomes" id="UP000013776"/>
    </source>
</evidence>
<dbReference type="PANTHER" id="PTHR21663">
    <property type="entry name" value="HYPOTHETICAL HEAT DOMAIN-CONTAINING"/>
    <property type="match status" value="1"/>
</dbReference>
<dbReference type="AlphaFoldDB" id="R4XCL9"/>
<dbReference type="GO" id="GO:0016020">
    <property type="term" value="C:membrane"/>
    <property type="evidence" value="ECO:0007669"/>
    <property type="project" value="TreeGrafter"/>
</dbReference>
<proteinExistence type="predicted"/>
<dbReference type="EMBL" id="CAHR02000071">
    <property type="protein sequence ID" value="CCG82116.1"/>
    <property type="molecule type" value="Genomic_DNA"/>
</dbReference>
<organism evidence="1 2">
    <name type="scientific">Taphrina deformans (strain PYCC 5710 / ATCC 11124 / CBS 356.35 / IMI 108563 / JCM 9778 / NBRC 8474)</name>
    <name type="common">Peach leaf curl fungus</name>
    <name type="synonym">Lalaria deformans</name>
    <dbReference type="NCBI Taxonomy" id="1097556"/>
    <lineage>
        <taxon>Eukaryota</taxon>
        <taxon>Fungi</taxon>
        <taxon>Dikarya</taxon>
        <taxon>Ascomycota</taxon>
        <taxon>Taphrinomycotina</taxon>
        <taxon>Taphrinomycetes</taxon>
        <taxon>Taphrinales</taxon>
        <taxon>Taphrinaceae</taxon>
        <taxon>Taphrina</taxon>
    </lineage>
</organism>
<dbReference type="InterPro" id="IPR016024">
    <property type="entry name" value="ARM-type_fold"/>
</dbReference>
<dbReference type="STRING" id="1097556.R4XCL9"/>
<dbReference type="GO" id="GO:0005829">
    <property type="term" value="C:cytosol"/>
    <property type="evidence" value="ECO:0007669"/>
    <property type="project" value="GOC"/>
</dbReference>
<dbReference type="GO" id="GO:0030139">
    <property type="term" value="C:endocytic vesicle"/>
    <property type="evidence" value="ECO:0007669"/>
    <property type="project" value="TreeGrafter"/>
</dbReference>
<dbReference type="GO" id="GO:0008104">
    <property type="term" value="P:intracellular protein localization"/>
    <property type="evidence" value="ECO:0007669"/>
    <property type="project" value="TreeGrafter"/>
</dbReference>
<name>R4XCL9_TAPDE</name>
<dbReference type="GO" id="GO:0005794">
    <property type="term" value="C:Golgi apparatus"/>
    <property type="evidence" value="ECO:0007669"/>
    <property type="project" value="TreeGrafter"/>
</dbReference>
<accession>R4XCL9</accession>
<reference evidence="1 2" key="1">
    <citation type="journal article" date="2013" name="MBio">
        <title>Genome sequencing of the plant pathogen Taphrina deformans, the causal agent of peach leaf curl.</title>
        <authorList>
            <person name="Cisse O.H."/>
            <person name="Almeida J.M.G.C.F."/>
            <person name="Fonseca A."/>
            <person name="Kumar A.A."/>
            <person name="Salojaervi J."/>
            <person name="Overmyer K."/>
            <person name="Hauser P.M."/>
            <person name="Pagni M."/>
        </authorList>
    </citation>
    <scope>NUCLEOTIDE SEQUENCE [LARGE SCALE GENOMIC DNA]</scope>
    <source>
        <strain evidence="2">PYCC 5710 / ATCC 11124 / CBS 356.35 / IMI 108563 / JCM 9778 / NBRC 8474</strain>
    </source>
</reference>
<dbReference type="InterPro" id="IPR040108">
    <property type="entry name" value="Laa1/Sip1/HEATR5"/>
</dbReference>
<feature type="non-terminal residue" evidence="1">
    <location>
        <position position="888"/>
    </location>
</feature>
<dbReference type="Proteomes" id="UP000013776">
    <property type="component" value="Unassembled WGS sequence"/>
</dbReference>
<dbReference type="eggNOG" id="KOG1822">
    <property type="taxonomic scope" value="Eukaryota"/>
</dbReference>
<dbReference type="OrthoDB" id="192608at2759"/>
<dbReference type="SUPFAM" id="SSF48371">
    <property type="entry name" value="ARM repeat"/>
    <property type="match status" value="1"/>
</dbReference>
<evidence type="ECO:0000313" key="1">
    <source>
        <dbReference type="EMBL" id="CCG82116.1"/>
    </source>
</evidence>